<dbReference type="RefSeq" id="XP_022335363.1">
    <property type="nucleotide sequence ID" value="XM_022479655.1"/>
</dbReference>
<organism evidence="2 3">
    <name type="scientific">Crassostrea virginica</name>
    <name type="common">Eastern oyster</name>
    <dbReference type="NCBI Taxonomy" id="6565"/>
    <lineage>
        <taxon>Eukaryota</taxon>
        <taxon>Metazoa</taxon>
        <taxon>Spiralia</taxon>
        <taxon>Lophotrochozoa</taxon>
        <taxon>Mollusca</taxon>
        <taxon>Bivalvia</taxon>
        <taxon>Autobranchia</taxon>
        <taxon>Pteriomorphia</taxon>
        <taxon>Ostreida</taxon>
        <taxon>Ostreoidea</taxon>
        <taxon>Ostreidae</taxon>
        <taxon>Crassostrea</taxon>
    </lineage>
</organism>
<keyword evidence="2" id="KW-1185">Reference proteome</keyword>
<name>A0A8B8E6V1_CRAVI</name>
<evidence type="ECO:0000313" key="2">
    <source>
        <dbReference type="Proteomes" id="UP000694844"/>
    </source>
</evidence>
<evidence type="ECO:0000256" key="1">
    <source>
        <dbReference type="SAM" id="MobiDB-lite"/>
    </source>
</evidence>
<dbReference type="AlphaFoldDB" id="A0A8B8E6V1"/>
<dbReference type="GO" id="GO:0003677">
    <property type="term" value="F:DNA binding"/>
    <property type="evidence" value="ECO:0007669"/>
    <property type="project" value="InterPro"/>
</dbReference>
<feature type="compositionally biased region" description="Basic and acidic residues" evidence="1">
    <location>
        <begin position="137"/>
        <end position="152"/>
    </location>
</feature>
<evidence type="ECO:0000313" key="3">
    <source>
        <dbReference type="RefSeq" id="XP_022335363.1"/>
    </source>
</evidence>
<dbReference type="OrthoDB" id="10572970at2759"/>
<feature type="compositionally biased region" description="Low complexity" evidence="1">
    <location>
        <begin position="225"/>
        <end position="236"/>
    </location>
</feature>
<feature type="region of interest" description="Disordered" evidence="1">
    <location>
        <begin position="281"/>
        <end position="323"/>
    </location>
</feature>
<feature type="compositionally biased region" description="Polar residues" evidence="1">
    <location>
        <begin position="237"/>
        <end position="252"/>
    </location>
</feature>
<feature type="compositionally biased region" description="Polar residues" evidence="1">
    <location>
        <begin position="1"/>
        <end position="10"/>
    </location>
</feature>
<protein>
    <submittedName>
        <fullName evidence="3">Uncharacterized protein LOC111132026</fullName>
    </submittedName>
</protein>
<feature type="compositionally biased region" description="Basic residues" evidence="1">
    <location>
        <begin position="310"/>
        <end position="320"/>
    </location>
</feature>
<dbReference type="SMART" id="SM00384">
    <property type="entry name" value="AT_hook"/>
    <property type="match status" value="2"/>
</dbReference>
<feature type="region of interest" description="Disordered" evidence="1">
    <location>
        <begin position="382"/>
        <end position="405"/>
    </location>
</feature>
<feature type="compositionally biased region" description="Polar residues" evidence="1">
    <location>
        <begin position="282"/>
        <end position="292"/>
    </location>
</feature>
<gene>
    <name evidence="3" type="primary">LOC111132026</name>
</gene>
<feature type="region of interest" description="Disordered" evidence="1">
    <location>
        <begin position="1"/>
        <end position="50"/>
    </location>
</feature>
<dbReference type="Proteomes" id="UP000694844">
    <property type="component" value="Chromosome 5"/>
</dbReference>
<sequence>MEFFTPFSQIKSRSSKKKTGGKLQPKQLSSKYPEQATELNGDRNRSRETSASFMKVNKTSGENLTLLKNCNAIEDKLKTCVTNNNVNNFESIVKDNNNCEISKTKVHAVLKIIESPRIDSNSFIKGKADESQEEGESVEKSMEENRWIEDSVSRNTGEAEELGYKSPNFNCQNLMEKSTLIADSENNTLYNSENQSMQSGHVVIRKTVSNKAGASKRGRPRKVSTDQLQDLQSTTQIVSESTGGELESTQIKGSFDSIKETDITDSPKGMEQFEKVEDYGFESQSQKNNLNNLPCKESEVGMAEEESSTKGKKKRGRPRKNSVEVYSSIVPCSSLLLTDDAAQMKDDFTDCRDIMEEEAQVVEERKSRRLRRRSFEIYRCSEEESKGQTNDGEEQQDGKGFGTVLKDVNGKAVPVKASRKKKTESEDDINKIYTVKNYVPPPVKALETISESPTLAKQARKLKRLIEFGSLYHIPPIKQKKRQQKAVKRGWDPRKFRKSKIPDDVAQLKLQSVWEDLDKDYLFFRGFMLLSSHRSLGDLLLIPICCATYYNN</sequence>
<reference evidence="3" key="1">
    <citation type="submission" date="2025-08" db="UniProtKB">
        <authorList>
            <consortium name="RefSeq"/>
        </authorList>
    </citation>
    <scope>IDENTIFICATION</scope>
    <source>
        <tissue evidence="3">Whole sample</tissue>
    </source>
</reference>
<dbReference type="Pfam" id="PF02178">
    <property type="entry name" value="AT_hook"/>
    <property type="match status" value="2"/>
</dbReference>
<feature type="region of interest" description="Disordered" evidence="1">
    <location>
        <begin position="123"/>
        <end position="164"/>
    </location>
</feature>
<proteinExistence type="predicted"/>
<dbReference type="InterPro" id="IPR017956">
    <property type="entry name" value="AT_hook_DNA-bd_motif"/>
</dbReference>
<feature type="region of interest" description="Disordered" evidence="1">
    <location>
        <begin position="208"/>
        <end position="269"/>
    </location>
</feature>
<accession>A0A8B8E6V1</accession>
<dbReference type="KEGG" id="cvn:111132026"/>
<dbReference type="GeneID" id="111132026"/>